<gene>
    <name evidence="2" type="ORF">HNR73_006948</name>
</gene>
<feature type="transmembrane region" description="Helical" evidence="1">
    <location>
        <begin position="14"/>
        <end position="39"/>
    </location>
</feature>
<protein>
    <submittedName>
        <fullName evidence="2">Uncharacterized protein</fullName>
    </submittedName>
</protein>
<keyword evidence="1" id="KW-0472">Membrane</keyword>
<organism evidence="2 3">
    <name type="scientific">Phytomonospora endophytica</name>
    <dbReference type="NCBI Taxonomy" id="714109"/>
    <lineage>
        <taxon>Bacteria</taxon>
        <taxon>Bacillati</taxon>
        <taxon>Actinomycetota</taxon>
        <taxon>Actinomycetes</taxon>
        <taxon>Micromonosporales</taxon>
        <taxon>Micromonosporaceae</taxon>
        <taxon>Phytomonospora</taxon>
    </lineage>
</organism>
<reference evidence="2 3" key="1">
    <citation type="submission" date="2020-08" db="EMBL/GenBank/DDBJ databases">
        <title>Genomic Encyclopedia of Type Strains, Phase IV (KMG-IV): sequencing the most valuable type-strain genomes for metagenomic binning, comparative biology and taxonomic classification.</title>
        <authorList>
            <person name="Goeker M."/>
        </authorList>
    </citation>
    <scope>NUCLEOTIDE SEQUENCE [LARGE SCALE GENOMIC DNA]</scope>
    <source>
        <strain evidence="2 3">YIM 65646</strain>
    </source>
</reference>
<evidence type="ECO:0000313" key="2">
    <source>
        <dbReference type="EMBL" id="MBB6039059.1"/>
    </source>
</evidence>
<evidence type="ECO:0000256" key="1">
    <source>
        <dbReference type="SAM" id="Phobius"/>
    </source>
</evidence>
<feature type="transmembrane region" description="Helical" evidence="1">
    <location>
        <begin position="124"/>
        <end position="148"/>
    </location>
</feature>
<dbReference type="AlphaFoldDB" id="A0A841G2X1"/>
<comment type="caution">
    <text evidence="2">The sequence shown here is derived from an EMBL/GenBank/DDBJ whole genome shotgun (WGS) entry which is preliminary data.</text>
</comment>
<dbReference type="EMBL" id="JACHGT010000019">
    <property type="protein sequence ID" value="MBB6039059.1"/>
    <property type="molecule type" value="Genomic_DNA"/>
</dbReference>
<dbReference type="Proteomes" id="UP000548476">
    <property type="component" value="Unassembled WGS sequence"/>
</dbReference>
<dbReference type="RefSeq" id="WP_184792084.1">
    <property type="nucleotide sequence ID" value="NZ_BONT01000114.1"/>
</dbReference>
<keyword evidence="1" id="KW-1133">Transmembrane helix</keyword>
<name>A0A841G2X1_9ACTN</name>
<keyword evidence="1" id="KW-0812">Transmembrane</keyword>
<feature type="transmembrane region" description="Helical" evidence="1">
    <location>
        <begin position="85"/>
        <end position="112"/>
    </location>
</feature>
<feature type="transmembrane region" description="Helical" evidence="1">
    <location>
        <begin position="51"/>
        <end position="73"/>
    </location>
</feature>
<accession>A0A841G2X1</accession>
<proteinExistence type="predicted"/>
<sequence>MEDPYDRPRAVPRALVAVAIGWGATLVHLVTFVIVLFAVVRAQPGDDGTGAAVVAVGNMLVLAAALVMLPIGAFRVRKGLGDGRVMVSAAGVAPMPGFLCCTSFVGFAGLTYQNVEDPDALRDSLAVVSGLCSGLACVALIAAIVYLWQPAVTRWFRANLTLVSGPRPSAPGQW</sequence>
<evidence type="ECO:0000313" key="3">
    <source>
        <dbReference type="Proteomes" id="UP000548476"/>
    </source>
</evidence>
<keyword evidence="3" id="KW-1185">Reference proteome</keyword>